<comment type="cofactor">
    <cofactor evidence="1">
        <name>Fe cation</name>
        <dbReference type="ChEBI" id="CHEBI:24875"/>
    </cofactor>
</comment>
<dbReference type="GO" id="GO:0046872">
    <property type="term" value="F:metal ion binding"/>
    <property type="evidence" value="ECO:0007669"/>
    <property type="project" value="UniProtKB-KW"/>
</dbReference>
<evidence type="ECO:0000256" key="1">
    <source>
        <dbReference type="ARBA" id="ARBA00001962"/>
    </source>
</evidence>
<keyword evidence="5" id="KW-0408">Iron</keyword>
<dbReference type="Pfam" id="PF14696">
    <property type="entry name" value="Glyoxalase_5"/>
    <property type="match status" value="1"/>
</dbReference>
<dbReference type="CDD" id="cd08342">
    <property type="entry name" value="HPPD_N_like"/>
    <property type="match status" value="1"/>
</dbReference>
<evidence type="ECO:0000256" key="5">
    <source>
        <dbReference type="ARBA" id="ARBA00023004"/>
    </source>
</evidence>
<keyword evidence="7" id="KW-0670">Pyruvate</keyword>
<dbReference type="FunFam" id="3.10.180.10:FF:000007">
    <property type="entry name" value="4-hydroxyphenylpyruvate dioxygenase"/>
    <property type="match status" value="1"/>
</dbReference>
<dbReference type="CDD" id="cd07250">
    <property type="entry name" value="HPPD_C_like"/>
    <property type="match status" value="1"/>
</dbReference>
<gene>
    <name evidence="7" type="ORF">MGWOODY_Smn3541</name>
</gene>
<comment type="similarity">
    <text evidence="2">Belongs to the 4HPPD family.</text>
</comment>
<keyword evidence="3" id="KW-0479">Metal-binding</keyword>
<keyword evidence="7" id="KW-0560">Oxidoreductase</keyword>
<dbReference type="EMBL" id="CZQE01000016">
    <property type="protein sequence ID" value="CUS43170.1"/>
    <property type="molecule type" value="Genomic_DNA"/>
</dbReference>
<organism evidence="7">
    <name type="scientific">hydrothermal vent metagenome</name>
    <dbReference type="NCBI Taxonomy" id="652676"/>
    <lineage>
        <taxon>unclassified sequences</taxon>
        <taxon>metagenomes</taxon>
        <taxon>ecological metagenomes</taxon>
    </lineage>
</organism>
<dbReference type="InterPro" id="IPR004360">
    <property type="entry name" value="Glyas_Fos-R_dOase_dom"/>
</dbReference>
<keyword evidence="7" id="KW-0223">Dioxygenase</keyword>
<evidence type="ECO:0000259" key="6">
    <source>
        <dbReference type="PROSITE" id="PS51819"/>
    </source>
</evidence>
<reference evidence="7" key="1">
    <citation type="submission" date="2015-10" db="EMBL/GenBank/DDBJ databases">
        <authorList>
            <person name="Gilbert D.G."/>
        </authorList>
    </citation>
    <scope>NUCLEOTIDE SEQUENCE</scope>
</reference>
<name>A0A160TEU0_9ZZZZ</name>
<dbReference type="Pfam" id="PF00903">
    <property type="entry name" value="Glyoxalase"/>
    <property type="match status" value="1"/>
</dbReference>
<evidence type="ECO:0000256" key="3">
    <source>
        <dbReference type="ARBA" id="ARBA00022723"/>
    </source>
</evidence>
<dbReference type="InterPro" id="IPR041735">
    <property type="entry name" value="4OHPhenylPyrv_dOase_C"/>
</dbReference>
<evidence type="ECO:0000256" key="4">
    <source>
        <dbReference type="ARBA" id="ARBA00022737"/>
    </source>
</evidence>
<protein>
    <submittedName>
        <fullName evidence="7">4-hydroxyphenylpyruvate dioxygenase</fullName>
        <ecNumber evidence="7">1.13.11.27</ecNumber>
    </submittedName>
</protein>
<dbReference type="PROSITE" id="PS51819">
    <property type="entry name" value="VOC"/>
    <property type="match status" value="2"/>
</dbReference>
<keyword evidence="4" id="KW-0677">Repeat</keyword>
<evidence type="ECO:0000313" key="7">
    <source>
        <dbReference type="EMBL" id="CUS43170.1"/>
    </source>
</evidence>
<feature type="domain" description="VOC" evidence="6">
    <location>
        <begin position="13"/>
        <end position="130"/>
    </location>
</feature>
<dbReference type="InterPro" id="IPR041736">
    <property type="entry name" value="4OHPhenylPyrv_dOase_N"/>
</dbReference>
<dbReference type="InterPro" id="IPR037523">
    <property type="entry name" value="VOC_core"/>
</dbReference>
<dbReference type="PANTHER" id="PTHR11959">
    <property type="entry name" value="4-HYDROXYPHENYLPYRUVATE DIOXYGENASE"/>
    <property type="match status" value="1"/>
</dbReference>
<dbReference type="InterPro" id="IPR005956">
    <property type="entry name" value="4OHPhenylPyrv_dOase"/>
</dbReference>
<dbReference type="Gene3D" id="3.10.180.10">
    <property type="entry name" value="2,3-Dihydroxybiphenyl 1,2-Dioxygenase, domain 1"/>
    <property type="match status" value="2"/>
</dbReference>
<dbReference type="EC" id="1.13.11.27" evidence="7"/>
<sequence>MTDPHDNPMGLDGFEFVEFTGPDPDALADLFVKMGFTHVGTHRSKNVRRYAQGDINFLLNMDAAGQVAHFREQHGPSANAMAFRVADAAKALKLAVERGAVAVEGKVGPAELNIPAIEGIGGANLYLVDRRGAATIYDIDFEPVEGTSPDQHSVGLHTLDHLTHNLQRGRMDYWADYYSRIFNFRQIRYFDIEGQATGLFSKAMTAPDDKIRIPLNESQDEHSQIEEFIKDYKGEGIQHLALATDDIFATVDALRANGIRFQTTPQTYFDLIDKRLPGHNHDVEEMRKRDILIDGAPETGGGLLLQIFTENMVGPIFFEIIQRKGNDGFGEGNFKALFESIELDQIRRGVVPGAVEA</sequence>
<evidence type="ECO:0000256" key="2">
    <source>
        <dbReference type="ARBA" id="ARBA00005877"/>
    </source>
</evidence>
<feature type="domain" description="VOC" evidence="6">
    <location>
        <begin position="158"/>
        <end position="310"/>
    </location>
</feature>
<dbReference type="InterPro" id="IPR029068">
    <property type="entry name" value="Glyas_Bleomycin-R_OHBP_Dase"/>
</dbReference>
<accession>A0A160TEU0</accession>
<proteinExistence type="inferred from homology"/>
<dbReference type="PANTHER" id="PTHR11959:SF1">
    <property type="entry name" value="4-HYDROXYPHENYLPYRUVATE DIOXYGENASE"/>
    <property type="match status" value="1"/>
</dbReference>
<dbReference type="GO" id="GO:0006572">
    <property type="term" value="P:L-tyrosine catabolic process"/>
    <property type="evidence" value="ECO:0007669"/>
    <property type="project" value="TreeGrafter"/>
</dbReference>
<dbReference type="NCBIfam" id="TIGR01263">
    <property type="entry name" value="4HPPD"/>
    <property type="match status" value="1"/>
</dbReference>
<dbReference type="GO" id="GO:0003868">
    <property type="term" value="F:4-hydroxyphenylpyruvate dioxygenase activity"/>
    <property type="evidence" value="ECO:0007669"/>
    <property type="project" value="UniProtKB-EC"/>
</dbReference>
<dbReference type="SUPFAM" id="SSF54593">
    <property type="entry name" value="Glyoxalase/Bleomycin resistance protein/Dihydroxybiphenyl dioxygenase"/>
    <property type="match status" value="1"/>
</dbReference>
<dbReference type="AlphaFoldDB" id="A0A160TEU0"/>
<dbReference type="PIRSF" id="PIRSF009283">
    <property type="entry name" value="HPP_dOase"/>
    <property type="match status" value="1"/>
</dbReference>